<feature type="transmembrane region" description="Helical" evidence="7">
    <location>
        <begin position="145"/>
        <end position="177"/>
    </location>
</feature>
<dbReference type="SMART" id="SM00382">
    <property type="entry name" value="AAA"/>
    <property type="match status" value="1"/>
</dbReference>
<evidence type="ECO:0000313" key="11">
    <source>
        <dbReference type="Proteomes" id="UP000034543"/>
    </source>
</evidence>
<feature type="transmembrane region" description="Helical" evidence="7">
    <location>
        <begin position="17"/>
        <end position="38"/>
    </location>
</feature>
<feature type="transmembrane region" description="Helical" evidence="7">
    <location>
        <begin position="253"/>
        <end position="271"/>
    </location>
</feature>
<dbReference type="PROSITE" id="PS00211">
    <property type="entry name" value="ABC_TRANSPORTER_1"/>
    <property type="match status" value="1"/>
</dbReference>
<evidence type="ECO:0000256" key="2">
    <source>
        <dbReference type="ARBA" id="ARBA00022692"/>
    </source>
</evidence>
<evidence type="ECO:0000259" key="8">
    <source>
        <dbReference type="PROSITE" id="PS50893"/>
    </source>
</evidence>
<name>A0A0G1EP86_9BACT</name>
<feature type="domain" description="ABC transporter" evidence="8">
    <location>
        <begin position="344"/>
        <end position="578"/>
    </location>
</feature>
<sequence>MSPIFKIIKFTGHLWKWYVFMSFFVVIVSFLSLLNPLLTKQIVDLIVRQIQGESIQLSAFFLLLALIMVSDIAITVMTVIGQWTGDKLAVRLQTFLSSKFYEHLLGLDIGYFDNEITGKISNKMYRGITSITDFVQSMLNNFLPFFLTAFITIILLARYSLVIALLLTVLFPLYILISHKSSQNWMKFEGEKNQINDLSQGRVFESISGIRVVKAFATQFTELKNFLSARHQMESLTVKQTRQWHLYDFYRRFSLNLILFAIFAYIVYWTYHGRYTIGEMTLLMQLVNQARFPLFAMSFILGQIQQASAGSKDFFSILNTESKIKDLPQAKRLKIANNSKIPMIVFTNVSFQYEKGKPVLHDITFELGVKHKLALVGESGQGKSTMINLLLRYYEPQRGEILVSGQNILQVTQESLHQNIAVVFQEALLFSGTIRENIRYGRPGATNQEIIEVAKAANAHEFVKDLPNEYDSVIGERGVKLSGGQKQRIAIARAMLTNAPIIVLDEATSSLDSKSELLVQQGLDRLLENRTSIIIAHRLSTIANADLILVLNKGTVAQFGTPQQLRADKKGMYAQLVSLQQELLKAPSEERTKRLAKFDLVG</sequence>
<reference evidence="10 11" key="1">
    <citation type="journal article" date="2015" name="Nature">
        <title>rRNA introns, odd ribosomes, and small enigmatic genomes across a large radiation of phyla.</title>
        <authorList>
            <person name="Brown C.T."/>
            <person name="Hug L.A."/>
            <person name="Thomas B.C."/>
            <person name="Sharon I."/>
            <person name="Castelle C.J."/>
            <person name="Singh A."/>
            <person name="Wilkins M.J."/>
            <person name="Williams K.H."/>
            <person name="Banfield J.F."/>
        </authorList>
    </citation>
    <scope>NUCLEOTIDE SEQUENCE [LARGE SCALE GENOMIC DNA]</scope>
</reference>
<gene>
    <name evidence="10" type="ORF">UV59_C0013G0019</name>
</gene>
<dbReference type="GO" id="GO:0005524">
    <property type="term" value="F:ATP binding"/>
    <property type="evidence" value="ECO:0007669"/>
    <property type="project" value="UniProtKB-KW"/>
</dbReference>
<dbReference type="Pfam" id="PF00005">
    <property type="entry name" value="ABC_tran"/>
    <property type="match status" value="1"/>
</dbReference>
<dbReference type="AlphaFoldDB" id="A0A0G1EP86"/>
<dbReference type="Gene3D" id="1.20.1560.10">
    <property type="entry name" value="ABC transporter type 1, transmembrane domain"/>
    <property type="match status" value="1"/>
</dbReference>
<dbReference type="GO" id="GO:0005886">
    <property type="term" value="C:plasma membrane"/>
    <property type="evidence" value="ECO:0007669"/>
    <property type="project" value="UniProtKB-SubCell"/>
</dbReference>
<keyword evidence="5 7" id="KW-1133">Transmembrane helix</keyword>
<accession>A0A0G1EP86</accession>
<evidence type="ECO:0000256" key="5">
    <source>
        <dbReference type="ARBA" id="ARBA00022989"/>
    </source>
</evidence>
<dbReference type="STRING" id="1618436.UV59_C0013G0019"/>
<proteinExistence type="predicted"/>
<dbReference type="InterPro" id="IPR036640">
    <property type="entry name" value="ABC1_TM_sf"/>
</dbReference>
<dbReference type="CDD" id="cd07346">
    <property type="entry name" value="ABC_6TM_exporters"/>
    <property type="match status" value="1"/>
</dbReference>
<dbReference type="SUPFAM" id="SSF90123">
    <property type="entry name" value="ABC transporter transmembrane region"/>
    <property type="match status" value="1"/>
</dbReference>
<dbReference type="PROSITE" id="PS50893">
    <property type="entry name" value="ABC_TRANSPORTER_2"/>
    <property type="match status" value="1"/>
</dbReference>
<dbReference type="GO" id="GO:0015421">
    <property type="term" value="F:ABC-type oligopeptide transporter activity"/>
    <property type="evidence" value="ECO:0007669"/>
    <property type="project" value="TreeGrafter"/>
</dbReference>
<protein>
    <submittedName>
        <fullName evidence="10">ABC transporter-related protein</fullName>
    </submittedName>
</protein>
<keyword evidence="2 7" id="KW-0812">Transmembrane</keyword>
<dbReference type="InterPro" id="IPR003593">
    <property type="entry name" value="AAA+_ATPase"/>
</dbReference>
<dbReference type="EMBL" id="LCFB01000013">
    <property type="protein sequence ID" value="KKS84841.1"/>
    <property type="molecule type" value="Genomic_DNA"/>
</dbReference>
<comment type="caution">
    <text evidence="10">The sequence shown here is derived from an EMBL/GenBank/DDBJ whole genome shotgun (WGS) entry which is preliminary data.</text>
</comment>
<evidence type="ECO:0000256" key="4">
    <source>
        <dbReference type="ARBA" id="ARBA00022840"/>
    </source>
</evidence>
<evidence type="ECO:0000256" key="1">
    <source>
        <dbReference type="ARBA" id="ARBA00004651"/>
    </source>
</evidence>
<dbReference type="Gene3D" id="3.40.50.300">
    <property type="entry name" value="P-loop containing nucleotide triphosphate hydrolases"/>
    <property type="match status" value="1"/>
</dbReference>
<dbReference type="GO" id="GO:0016887">
    <property type="term" value="F:ATP hydrolysis activity"/>
    <property type="evidence" value="ECO:0007669"/>
    <property type="project" value="InterPro"/>
</dbReference>
<organism evidence="10 11">
    <name type="scientific">Candidatus Gottesmanbacteria bacterium GW2011_GWA1_43_11</name>
    <dbReference type="NCBI Taxonomy" id="1618436"/>
    <lineage>
        <taxon>Bacteria</taxon>
        <taxon>Candidatus Gottesmaniibacteriota</taxon>
    </lineage>
</organism>
<dbReference type="InterPro" id="IPR003439">
    <property type="entry name" value="ABC_transporter-like_ATP-bd"/>
</dbReference>
<evidence type="ECO:0000256" key="7">
    <source>
        <dbReference type="SAM" id="Phobius"/>
    </source>
</evidence>
<keyword evidence="3" id="KW-0547">Nucleotide-binding</keyword>
<dbReference type="SUPFAM" id="SSF52540">
    <property type="entry name" value="P-loop containing nucleoside triphosphate hydrolases"/>
    <property type="match status" value="1"/>
</dbReference>
<dbReference type="InterPro" id="IPR039421">
    <property type="entry name" value="Type_1_exporter"/>
</dbReference>
<dbReference type="PANTHER" id="PTHR43394:SF1">
    <property type="entry name" value="ATP-BINDING CASSETTE SUB-FAMILY B MEMBER 10, MITOCHONDRIAL"/>
    <property type="match status" value="1"/>
</dbReference>
<keyword evidence="6 7" id="KW-0472">Membrane</keyword>
<keyword evidence="4" id="KW-0067">ATP-binding</keyword>
<dbReference type="InterPro" id="IPR017871">
    <property type="entry name" value="ABC_transporter-like_CS"/>
</dbReference>
<feature type="domain" description="ABC transmembrane type-1" evidence="9">
    <location>
        <begin position="19"/>
        <end position="306"/>
    </location>
</feature>
<evidence type="ECO:0000256" key="6">
    <source>
        <dbReference type="ARBA" id="ARBA00023136"/>
    </source>
</evidence>
<dbReference type="FunFam" id="3.40.50.300:FF:000218">
    <property type="entry name" value="Multidrug ABC transporter ATP-binding protein"/>
    <property type="match status" value="1"/>
</dbReference>
<evidence type="ECO:0000259" key="9">
    <source>
        <dbReference type="PROSITE" id="PS50929"/>
    </source>
</evidence>
<dbReference type="PANTHER" id="PTHR43394">
    <property type="entry name" value="ATP-DEPENDENT PERMEASE MDL1, MITOCHONDRIAL"/>
    <property type="match status" value="1"/>
</dbReference>
<evidence type="ECO:0000256" key="3">
    <source>
        <dbReference type="ARBA" id="ARBA00022741"/>
    </source>
</evidence>
<comment type="subcellular location">
    <subcellularLocation>
        <location evidence="1">Cell membrane</location>
        <topology evidence="1">Multi-pass membrane protein</topology>
    </subcellularLocation>
</comment>
<dbReference type="Proteomes" id="UP000034543">
    <property type="component" value="Unassembled WGS sequence"/>
</dbReference>
<feature type="transmembrane region" description="Helical" evidence="7">
    <location>
        <begin position="59"/>
        <end position="83"/>
    </location>
</feature>
<dbReference type="InterPro" id="IPR027417">
    <property type="entry name" value="P-loop_NTPase"/>
</dbReference>
<dbReference type="PROSITE" id="PS50929">
    <property type="entry name" value="ABC_TM1F"/>
    <property type="match status" value="1"/>
</dbReference>
<evidence type="ECO:0000313" key="10">
    <source>
        <dbReference type="EMBL" id="KKS84841.1"/>
    </source>
</evidence>
<dbReference type="Pfam" id="PF00664">
    <property type="entry name" value="ABC_membrane"/>
    <property type="match status" value="1"/>
</dbReference>
<dbReference type="InterPro" id="IPR011527">
    <property type="entry name" value="ABC1_TM_dom"/>
</dbReference>